<keyword evidence="2" id="KW-1185">Reference proteome</keyword>
<comment type="caution">
    <text evidence="1">The sequence shown here is derived from an EMBL/GenBank/DDBJ whole genome shotgun (WGS) entry which is preliminary data.</text>
</comment>
<reference evidence="1 2" key="1">
    <citation type="submission" date="2021-10" db="EMBL/GenBank/DDBJ databases">
        <title>Anaerobic single-cell dispensing facilitates the cultivation of human gut bacteria.</title>
        <authorList>
            <person name="Afrizal A."/>
        </authorList>
    </citation>
    <scope>NUCLEOTIDE SEQUENCE [LARGE SCALE GENOMIC DNA]</scope>
    <source>
        <strain evidence="1 2">CLA-AA-H277</strain>
    </source>
</reference>
<dbReference type="AlphaFoldDB" id="A0AAE3DUZ8"/>
<gene>
    <name evidence="1" type="ORF">LKD71_14045</name>
</gene>
<dbReference type="EMBL" id="JAJEPR010000032">
    <property type="protein sequence ID" value="MCC2190907.1"/>
    <property type="molecule type" value="Genomic_DNA"/>
</dbReference>
<dbReference type="Gene3D" id="1.10.150.20">
    <property type="entry name" value="5' to 3' exonuclease, C-terminal subdomain"/>
    <property type="match status" value="1"/>
</dbReference>
<accession>A0AAE3DUZ8</accession>
<evidence type="ECO:0000313" key="1">
    <source>
        <dbReference type="EMBL" id="MCC2190907.1"/>
    </source>
</evidence>
<protein>
    <submittedName>
        <fullName evidence="1">Uncharacterized protein</fullName>
    </submittedName>
</protein>
<proteinExistence type="predicted"/>
<dbReference type="Proteomes" id="UP001197875">
    <property type="component" value="Unassembled WGS sequence"/>
</dbReference>
<organism evidence="1 2">
    <name type="scientific">Fusicatenibacter faecihominis</name>
    <dbReference type="NCBI Taxonomy" id="2881276"/>
    <lineage>
        <taxon>Bacteria</taxon>
        <taxon>Bacillati</taxon>
        <taxon>Bacillota</taxon>
        <taxon>Clostridia</taxon>
        <taxon>Lachnospirales</taxon>
        <taxon>Lachnospiraceae</taxon>
        <taxon>Fusicatenibacter</taxon>
    </lineage>
</organism>
<dbReference type="RefSeq" id="WP_227615938.1">
    <property type="nucleotide sequence ID" value="NZ_JAJEPR010000032.1"/>
</dbReference>
<evidence type="ECO:0000313" key="2">
    <source>
        <dbReference type="Proteomes" id="UP001197875"/>
    </source>
</evidence>
<name>A0AAE3DUZ8_9FIRM</name>
<sequence>MSLFQSPSALPGISANHARLLVNAGIYNIGILRETLKKDLWTNTIPGIGDNTGSKIVYAMYNAEIIDDSFEAYKEVSDRKYCFAKYARLREEAENLKN</sequence>